<dbReference type="EMBL" id="WUAV01000005">
    <property type="protein sequence ID" value="KAF1750630.1"/>
    <property type="molecule type" value="Genomic_DNA"/>
</dbReference>
<feature type="transmembrane region" description="Helical" evidence="1">
    <location>
        <begin position="33"/>
        <end position="61"/>
    </location>
</feature>
<reference evidence="2 3" key="1">
    <citation type="submission" date="2019-12" db="EMBL/GenBank/DDBJ databases">
        <title>Chromosome-level assembly of the Caenorhabditis remanei genome.</title>
        <authorList>
            <person name="Teterina A.A."/>
            <person name="Willis J.H."/>
            <person name="Phillips P.C."/>
        </authorList>
    </citation>
    <scope>NUCLEOTIDE SEQUENCE [LARGE SCALE GENOMIC DNA]</scope>
    <source>
        <strain evidence="2 3">PX506</strain>
        <tissue evidence="2">Whole organism</tissue>
    </source>
</reference>
<evidence type="ECO:0000313" key="2">
    <source>
        <dbReference type="EMBL" id="KAF1750630.1"/>
    </source>
</evidence>
<evidence type="ECO:0000313" key="3">
    <source>
        <dbReference type="Proteomes" id="UP000483820"/>
    </source>
</evidence>
<keyword evidence="1" id="KW-0472">Membrane</keyword>
<gene>
    <name evidence="2" type="ORF">GCK72_017181</name>
</gene>
<proteinExistence type="predicted"/>
<dbReference type="Proteomes" id="UP000483820">
    <property type="component" value="Chromosome V"/>
</dbReference>
<organism evidence="2 3">
    <name type="scientific">Caenorhabditis remanei</name>
    <name type="common">Caenorhabditis vulgaris</name>
    <dbReference type="NCBI Taxonomy" id="31234"/>
    <lineage>
        <taxon>Eukaryota</taxon>
        <taxon>Metazoa</taxon>
        <taxon>Ecdysozoa</taxon>
        <taxon>Nematoda</taxon>
        <taxon>Chromadorea</taxon>
        <taxon>Rhabditida</taxon>
        <taxon>Rhabditina</taxon>
        <taxon>Rhabditomorpha</taxon>
        <taxon>Rhabditoidea</taxon>
        <taxon>Rhabditidae</taxon>
        <taxon>Peloderinae</taxon>
        <taxon>Caenorhabditis</taxon>
    </lineage>
</organism>
<sequence length="188" mass="22331">MDQVILGLFGMILSTWVMYGCLIAWRFEFYKTAAIFIYHIFTLAMYFSYISFCNFLTNLYIRLPSENKPFSGFKLYVFLFGVFHTMVGVATVYITKIWPVCILLLIASFVFCIDAYSCFFTDTYMLCEHRTFKYEMKTELPIDGIICHVVVRRNVEKSKELPEGWQCEDELKLDNKWYQEEIWNVDNV</sequence>
<dbReference type="KEGG" id="crq:GCK72_017181"/>
<comment type="caution">
    <text evidence="2">The sequence shown here is derived from an EMBL/GenBank/DDBJ whole genome shotgun (WGS) entry which is preliminary data.</text>
</comment>
<dbReference type="AlphaFoldDB" id="A0A6A5G6J2"/>
<feature type="transmembrane region" description="Helical" evidence="1">
    <location>
        <begin position="7"/>
        <end position="27"/>
    </location>
</feature>
<feature type="transmembrane region" description="Helical" evidence="1">
    <location>
        <begin position="100"/>
        <end position="127"/>
    </location>
</feature>
<keyword evidence="1" id="KW-1133">Transmembrane helix</keyword>
<protein>
    <submittedName>
        <fullName evidence="2">Uncharacterized protein</fullName>
    </submittedName>
</protein>
<evidence type="ECO:0000256" key="1">
    <source>
        <dbReference type="SAM" id="Phobius"/>
    </source>
</evidence>
<name>A0A6A5G6J2_CAERE</name>
<keyword evidence="1" id="KW-0812">Transmembrane</keyword>
<dbReference type="CTD" id="9823746"/>
<accession>A0A6A5G6J2</accession>
<feature type="transmembrane region" description="Helical" evidence="1">
    <location>
        <begin position="73"/>
        <end position="94"/>
    </location>
</feature>
<dbReference type="GeneID" id="9823746"/>
<dbReference type="RefSeq" id="XP_003096458.2">
    <property type="nucleotide sequence ID" value="XM_003096410.2"/>
</dbReference>